<evidence type="ECO:0000256" key="9">
    <source>
        <dbReference type="SAM" id="Phobius"/>
    </source>
</evidence>
<evidence type="ECO:0008006" key="11">
    <source>
        <dbReference type="Google" id="ProtNLM"/>
    </source>
</evidence>
<organism evidence="10">
    <name type="scientific">marine sediment metagenome</name>
    <dbReference type="NCBI Taxonomy" id="412755"/>
    <lineage>
        <taxon>unclassified sequences</taxon>
        <taxon>metagenomes</taxon>
        <taxon>ecological metagenomes</taxon>
    </lineage>
</organism>
<dbReference type="GO" id="GO:0009425">
    <property type="term" value="C:bacterial-type flagellum basal body"/>
    <property type="evidence" value="ECO:0007669"/>
    <property type="project" value="InterPro"/>
</dbReference>
<evidence type="ECO:0000313" key="10">
    <source>
        <dbReference type="EMBL" id="KKM07010.1"/>
    </source>
</evidence>
<dbReference type="PANTHER" id="PTHR35091">
    <property type="entry name" value="FLAGELLAR PROTEIN FLIL"/>
    <property type="match status" value="1"/>
</dbReference>
<dbReference type="Pfam" id="PF03748">
    <property type="entry name" value="FliL"/>
    <property type="match status" value="1"/>
</dbReference>
<feature type="region of interest" description="Disordered" evidence="8">
    <location>
        <begin position="1"/>
        <end position="47"/>
    </location>
</feature>
<feature type="compositionally biased region" description="Basic and acidic residues" evidence="8">
    <location>
        <begin position="1"/>
        <end position="11"/>
    </location>
</feature>
<dbReference type="EMBL" id="LAZR01015865">
    <property type="protein sequence ID" value="KKM07010.1"/>
    <property type="molecule type" value="Genomic_DNA"/>
</dbReference>
<reference evidence="10" key="1">
    <citation type="journal article" date="2015" name="Nature">
        <title>Complex archaea that bridge the gap between prokaryotes and eukaryotes.</title>
        <authorList>
            <person name="Spang A."/>
            <person name="Saw J.H."/>
            <person name="Jorgensen S.L."/>
            <person name="Zaremba-Niedzwiedzka K."/>
            <person name="Martijn J."/>
            <person name="Lind A.E."/>
            <person name="van Eijk R."/>
            <person name="Schleper C."/>
            <person name="Guy L."/>
            <person name="Ettema T.J."/>
        </authorList>
    </citation>
    <scope>NUCLEOTIDE SEQUENCE</scope>
</reference>
<comment type="subcellular location">
    <subcellularLocation>
        <location evidence="1">Cell membrane</location>
        <topology evidence="1">Single-pass membrane protein</topology>
    </subcellularLocation>
</comment>
<sequence>MENEAKDDKGAEQTSDVNVNEGSKDIDTDKEAVNRAATEDSMDPDSFIHIESETIKRPVTEEASTDKKNVVNFDLKNKLIMAIVALISIVCSFAFVSKISTSFEENDFEVQDVNSVSTVERTKDVPQRETNMKQENKKAKTNDVNRAGVEKGNTDDINSYEEAGSLMDVFVVPLESIVVNLGGIGSNRYLRIQISLGVDSEDTRKKIGEKSVILRDKMISFFSTKTIKAVETEGGLFKLRLEIKALLNKLLGSGNIIKQVYFSDFIVQ</sequence>
<evidence type="ECO:0000256" key="5">
    <source>
        <dbReference type="ARBA" id="ARBA00022779"/>
    </source>
</evidence>
<keyword evidence="7 9" id="KW-0472">Membrane</keyword>
<evidence type="ECO:0000256" key="4">
    <source>
        <dbReference type="ARBA" id="ARBA00022692"/>
    </source>
</evidence>
<dbReference type="AlphaFoldDB" id="A0A0F9H7J0"/>
<evidence type="ECO:0000256" key="3">
    <source>
        <dbReference type="ARBA" id="ARBA00022500"/>
    </source>
</evidence>
<feature type="transmembrane region" description="Helical" evidence="9">
    <location>
        <begin position="79"/>
        <end position="96"/>
    </location>
</feature>
<dbReference type="PANTHER" id="PTHR35091:SF2">
    <property type="entry name" value="FLAGELLAR PROTEIN FLIL"/>
    <property type="match status" value="1"/>
</dbReference>
<protein>
    <recommendedName>
        <fullName evidence="11">Flagellar protein FliL</fullName>
    </recommendedName>
</protein>
<evidence type="ECO:0000256" key="8">
    <source>
        <dbReference type="SAM" id="MobiDB-lite"/>
    </source>
</evidence>
<proteinExistence type="predicted"/>
<evidence type="ECO:0000256" key="7">
    <source>
        <dbReference type="ARBA" id="ARBA00023136"/>
    </source>
</evidence>
<keyword evidence="2" id="KW-1003">Cell membrane</keyword>
<dbReference type="InterPro" id="IPR005503">
    <property type="entry name" value="FliL"/>
</dbReference>
<dbReference type="GO" id="GO:0006935">
    <property type="term" value="P:chemotaxis"/>
    <property type="evidence" value="ECO:0007669"/>
    <property type="project" value="UniProtKB-KW"/>
</dbReference>
<keyword evidence="4 9" id="KW-0812">Transmembrane</keyword>
<keyword evidence="6 9" id="KW-1133">Transmembrane helix</keyword>
<dbReference type="GO" id="GO:0005886">
    <property type="term" value="C:plasma membrane"/>
    <property type="evidence" value="ECO:0007669"/>
    <property type="project" value="UniProtKB-SubCell"/>
</dbReference>
<evidence type="ECO:0000256" key="2">
    <source>
        <dbReference type="ARBA" id="ARBA00022475"/>
    </source>
</evidence>
<comment type="caution">
    <text evidence="10">The sequence shown here is derived from an EMBL/GenBank/DDBJ whole genome shotgun (WGS) entry which is preliminary data.</text>
</comment>
<feature type="compositionally biased region" description="Basic and acidic residues" evidence="8">
    <location>
        <begin position="22"/>
        <end position="33"/>
    </location>
</feature>
<evidence type="ECO:0000256" key="1">
    <source>
        <dbReference type="ARBA" id="ARBA00004162"/>
    </source>
</evidence>
<accession>A0A0F9H7J0</accession>
<keyword evidence="3" id="KW-0145">Chemotaxis</keyword>
<feature type="region of interest" description="Disordered" evidence="8">
    <location>
        <begin position="121"/>
        <end position="142"/>
    </location>
</feature>
<name>A0A0F9H7J0_9ZZZZ</name>
<dbReference type="GO" id="GO:0071978">
    <property type="term" value="P:bacterial-type flagellum-dependent swarming motility"/>
    <property type="evidence" value="ECO:0007669"/>
    <property type="project" value="TreeGrafter"/>
</dbReference>
<gene>
    <name evidence="10" type="ORF">LCGC14_1738220</name>
</gene>
<feature type="compositionally biased region" description="Polar residues" evidence="8">
    <location>
        <begin position="12"/>
        <end position="21"/>
    </location>
</feature>
<keyword evidence="5" id="KW-0283">Flagellar rotation</keyword>
<evidence type="ECO:0000256" key="6">
    <source>
        <dbReference type="ARBA" id="ARBA00022989"/>
    </source>
</evidence>